<keyword evidence="4 8" id="KW-0812">Transmembrane</keyword>
<proteinExistence type="inferred from homology"/>
<organism evidence="9 10">
    <name type="scientific">Sphaerochaeta halotolerans</name>
    <dbReference type="NCBI Taxonomy" id="2293840"/>
    <lineage>
        <taxon>Bacteria</taxon>
        <taxon>Pseudomonadati</taxon>
        <taxon>Spirochaetota</taxon>
        <taxon>Spirochaetia</taxon>
        <taxon>Spirochaetales</taxon>
        <taxon>Sphaerochaetaceae</taxon>
        <taxon>Sphaerochaeta</taxon>
    </lineage>
</organism>
<dbReference type="GO" id="GO:0016471">
    <property type="term" value="C:vacuolar proton-transporting V-type ATPase complex"/>
    <property type="evidence" value="ECO:0007669"/>
    <property type="project" value="TreeGrafter"/>
</dbReference>
<dbReference type="GO" id="GO:0046961">
    <property type="term" value="F:proton-transporting ATPase activity, rotational mechanism"/>
    <property type="evidence" value="ECO:0007669"/>
    <property type="project" value="InterPro"/>
</dbReference>
<protein>
    <submittedName>
        <fullName evidence="9">ATPase</fullName>
    </submittedName>
</protein>
<gene>
    <name evidence="9" type="ORF">DYP60_08515</name>
</gene>
<name>A0A372MHA0_9SPIR</name>
<evidence type="ECO:0000256" key="4">
    <source>
        <dbReference type="ARBA" id="ARBA00022692"/>
    </source>
</evidence>
<keyword evidence="10" id="KW-1185">Reference proteome</keyword>
<feature type="transmembrane region" description="Helical" evidence="8">
    <location>
        <begin position="471"/>
        <end position="490"/>
    </location>
</feature>
<feature type="transmembrane region" description="Helical" evidence="8">
    <location>
        <begin position="497"/>
        <end position="516"/>
    </location>
</feature>
<feature type="transmembrane region" description="Helical" evidence="8">
    <location>
        <begin position="522"/>
        <end position="542"/>
    </location>
</feature>
<evidence type="ECO:0000313" key="9">
    <source>
        <dbReference type="EMBL" id="RFU94550.1"/>
    </source>
</evidence>
<dbReference type="GO" id="GO:0007035">
    <property type="term" value="P:vacuolar acidification"/>
    <property type="evidence" value="ECO:0007669"/>
    <property type="project" value="TreeGrafter"/>
</dbReference>
<dbReference type="Proteomes" id="UP000264002">
    <property type="component" value="Unassembled WGS sequence"/>
</dbReference>
<sequence length="612" mass="67858">MIVPMKKAYIVVQAHNGRTMLRDLRKAGLLHINSEQVQNQQIEQLQKRHDQMYALRNVILDLQDKKHMPSQTEVSDEVFYELLERYQGLLETKVKLEEEIKADSARIEELKEWGDFNPEEVKQLSLEGIKLHFYTISKKDLKKLDSSIQYIELSPVAGQMAIATVASELDPSIPAKPFSLGEHGLGFLQKRKASDESQLQDVVKSLREAGTYLDAYSFQLQKLEMAIHFEEVGEQLEGGDDLVWLSGYLPETKVDDFAVLAKQKGWAYRLDDVAEDDYPPTLIKYPKGVGVIKPVFDILGTVPGYRENDVSTWFLLFFTLFFAMIIGDAGYGIIFLVTAILLHIKAKKANTMVMLIYVLSIATVVWGSLTGTWFGSKEILVAVPFLQTLVIPSISNYPELFGLTANTAQNTVMKFCFIIGTVQLSLACILNVIHKIPKKDLSFVADIGWLMDILALYFVVLQLVIGEPANLMYVAAVVGLGFLLVVVFGSQGPGIKFGKGLVSGLGGFFTTFLNTISEFSNIMSYIRLFAVGMASVAIAQSFNSMAGGMLSGFAMVGGILVLVIGHSLNIVMGLLSVVVHGVRLNLLEFSGQLGMEWTGIAYEPFTQTVEEN</sequence>
<feature type="transmembrane region" description="Helical" evidence="8">
    <location>
        <begin position="445"/>
        <end position="465"/>
    </location>
</feature>
<evidence type="ECO:0000256" key="5">
    <source>
        <dbReference type="ARBA" id="ARBA00022989"/>
    </source>
</evidence>
<evidence type="ECO:0000256" key="3">
    <source>
        <dbReference type="ARBA" id="ARBA00022448"/>
    </source>
</evidence>
<reference evidence="9 10" key="2">
    <citation type="submission" date="2018-09" db="EMBL/GenBank/DDBJ databases">
        <title>Genome of Sphaerochaeta halotolerans strain 4-11.</title>
        <authorList>
            <person name="Nazina T.N."/>
            <person name="Sokolova D.S."/>
        </authorList>
    </citation>
    <scope>NUCLEOTIDE SEQUENCE [LARGE SCALE GENOMIC DNA]</scope>
    <source>
        <strain evidence="9 10">4-11</strain>
    </source>
</reference>
<dbReference type="GO" id="GO:0051117">
    <property type="term" value="F:ATPase binding"/>
    <property type="evidence" value="ECO:0007669"/>
    <property type="project" value="TreeGrafter"/>
</dbReference>
<dbReference type="GO" id="GO:0033179">
    <property type="term" value="C:proton-transporting V-type ATPase, V0 domain"/>
    <property type="evidence" value="ECO:0007669"/>
    <property type="project" value="InterPro"/>
</dbReference>
<evidence type="ECO:0000256" key="8">
    <source>
        <dbReference type="SAM" id="Phobius"/>
    </source>
</evidence>
<feature type="transmembrane region" description="Helical" evidence="8">
    <location>
        <begin position="554"/>
        <end position="579"/>
    </location>
</feature>
<keyword evidence="3" id="KW-0813">Transport</keyword>
<evidence type="ECO:0000256" key="7">
    <source>
        <dbReference type="ARBA" id="ARBA00023136"/>
    </source>
</evidence>
<evidence type="ECO:0000256" key="2">
    <source>
        <dbReference type="ARBA" id="ARBA00009904"/>
    </source>
</evidence>
<feature type="transmembrane region" description="Helical" evidence="8">
    <location>
        <begin position="412"/>
        <end position="433"/>
    </location>
</feature>
<evidence type="ECO:0000313" key="10">
    <source>
        <dbReference type="Proteomes" id="UP000264002"/>
    </source>
</evidence>
<evidence type="ECO:0000256" key="1">
    <source>
        <dbReference type="ARBA" id="ARBA00004141"/>
    </source>
</evidence>
<feature type="transmembrane region" description="Helical" evidence="8">
    <location>
        <begin position="313"/>
        <end position="342"/>
    </location>
</feature>
<reference evidence="10" key="1">
    <citation type="submission" date="2018-08" db="EMBL/GenBank/DDBJ databases">
        <authorList>
            <person name="Grouzdev D.S."/>
            <person name="Krutkina M.S."/>
        </authorList>
    </citation>
    <scope>NUCLEOTIDE SEQUENCE [LARGE SCALE GENOMIC DNA]</scope>
    <source>
        <strain evidence="10">4-11</strain>
    </source>
</reference>
<dbReference type="AlphaFoldDB" id="A0A372MHA0"/>
<dbReference type="InterPro" id="IPR002490">
    <property type="entry name" value="V-ATPase_116kDa_su"/>
</dbReference>
<accession>A0A372MHA0</accession>
<comment type="subcellular location">
    <subcellularLocation>
        <location evidence="1">Membrane</location>
        <topology evidence="1">Multi-pass membrane protein</topology>
    </subcellularLocation>
</comment>
<dbReference type="EMBL" id="QUWK01000008">
    <property type="protein sequence ID" value="RFU94550.1"/>
    <property type="molecule type" value="Genomic_DNA"/>
</dbReference>
<comment type="caution">
    <text evidence="9">The sequence shown here is derived from an EMBL/GenBank/DDBJ whole genome shotgun (WGS) entry which is preliminary data.</text>
</comment>
<feature type="transmembrane region" description="Helical" evidence="8">
    <location>
        <begin position="354"/>
        <end position="374"/>
    </location>
</feature>
<comment type="similarity">
    <text evidence="2">Belongs to the V-ATPase 116 kDa subunit family.</text>
</comment>
<dbReference type="PANTHER" id="PTHR11629">
    <property type="entry name" value="VACUOLAR PROTON ATPASES"/>
    <property type="match status" value="1"/>
</dbReference>
<dbReference type="RefSeq" id="WP_117330584.1">
    <property type="nucleotide sequence ID" value="NZ_QUWK01000008.1"/>
</dbReference>
<keyword evidence="6" id="KW-0406">Ion transport</keyword>
<dbReference type="PANTHER" id="PTHR11629:SF63">
    <property type="entry name" value="V-TYPE PROTON ATPASE SUBUNIT A"/>
    <property type="match status" value="1"/>
</dbReference>
<keyword evidence="7 8" id="KW-0472">Membrane</keyword>
<keyword evidence="5 8" id="KW-1133">Transmembrane helix</keyword>
<evidence type="ECO:0000256" key="6">
    <source>
        <dbReference type="ARBA" id="ARBA00023065"/>
    </source>
</evidence>